<feature type="binding site" evidence="1">
    <location>
        <position position="270"/>
    </location>
    <ligand>
        <name>Fe cation</name>
        <dbReference type="ChEBI" id="CHEBI:24875"/>
    </ligand>
</feature>
<evidence type="ECO:0000256" key="1">
    <source>
        <dbReference type="HAMAP-Rule" id="MF_02093"/>
    </source>
</evidence>
<sequence>MEPVYRPGSRTHSLHLCIGCTGLTRRHAHWDRVLGRDTMMEQVAAPRIGTARATARIRHVPIETVVFSGLALTTLAMLEFGLPMLSPTFQVVLLGVLVAVLGLPHGALDPLIARRAGVWRTPLGFAAFNTVYLVIVVGVVLLWLVAPVLSLVAFLIVSALHFGSDWNADRGLWLRFLAGFGLLSVPAFSHPDQVGAAYVVLAGADGAMVSDVQAGLAPLALAGLLVAAVAAMRHRPHESVEIVLTSVLALACEPLVFFLVYFCALHSFRHLRAGFAEERGGGRLPPLIVVVYTVVPILAAGALLFVIGPSGDMPEQILQVLFIGLAGLTVPHMIVVTHEKRHQKKLMALPG</sequence>
<proteinExistence type="inferred from homology"/>
<feature type="transmembrane region" description="Helical" evidence="1">
    <location>
        <begin position="242"/>
        <end position="264"/>
    </location>
</feature>
<dbReference type="InterPro" id="IPR022270">
    <property type="entry name" value="Blh_diox"/>
</dbReference>
<comment type="similarity">
    <text evidence="1">Belongs to the Brp/Blh beta-carotene diooxygenase family.</text>
</comment>
<gene>
    <name evidence="2" type="ORF">E3O11_15410</name>
</gene>
<keyword evidence="1" id="KW-0472">Membrane</keyword>
<dbReference type="EC" id="1.13.11.63" evidence="1"/>
<comment type="catalytic activity">
    <reaction evidence="1">
        <text>all-trans-beta-carotene + O2 = 2 all-trans-retinal</text>
        <dbReference type="Rhea" id="RHEA:32887"/>
        <dbReference type="ChEBI" id="CHEBI:15379"/>
        <dbReference type="ChEBI" id="CHEBI:17579"/>
        <dbReference type="ChEBI" id="CHEBI:17898"/>
        <dbReference type="EC" id="1.13.11.63"/>
    </reaction>
</comment>
<dbReference type="EMBL" id="SOFE01000027">
    <property type="protein sequence ID" value="TFB82056.1"/>
    <property type="molecule type" value="Genomic_DNA"/>
</dbReference>
<dbReference type="GO" id="GO:0010436">
    <property type="term" value="F:carotenoid dioxygenase activity"/>
    <property type="evidence" value="ECO:0007669"/>
    <property type="project" value="UniProtKB-UniRule"/>
</dbReference>
<keyword evidence="1" id="KW-0408">Iron</keyword>
<feature type="binding site" evidence="1">
    <location>
        <position position="161"/>
    </location>
    <ligand>
        <name>Fe cation</name>
        <dbReference type="ChEBI" id="CHEBI:24875"/>
    </ligand>
</feature>
<keyword evidence="1" id="KW-0560">Oxidoreductase</keyword>
<name>A0A4R8VEV8_9MICO</name>
<feature type="transmembrane region" description="Helical" evidence="1">
    <location>
        <begin position="317"/>
        <end position="337"/>
    </location>
</feature>
<accession>A0A4R8VEV8</accession>
<feature type="transmembrane region" description="Helical" evidence="1">
    <location>
        <begin position="212"/>
        <end position="230"/>
    </location>
</feature>
<dbReference type="GO" id="GO:0016121">
    <property type="term" value="P:carotene catabolic process"/>
    <property type="evidence" value="ECO:0007669"/>
    <property type="project" value="UniProtKB-UniRule"/>
</dbReference>
<dbReference type="NCBIfam" id="TIGR03753">
    <property type="entry name" value="blh_monoox"/>
    <property type="match status" value="1"/>
</dbReference>
<feature type="transmembrane region" description="Helical" evidence="1">
    <location>
        <begin position="65"/>
        <end position="85"/>
    </location>
</feature>
<reference evidence="2 3" key="1">
    <citation type="submission" date="2019-03" db="EMBL/GenBank/DDBJ databases">
        <title>Genomics of glacier-inhabiting Cryobacterium strains.</title>
        <authorList>
            <person name="Liu Q."/>
            <person name="Xin Y.-H."/>
        </authorList>
    </citation>
    <scope>NUCLEOTIDE SEQUENCE [LARGE SCALE GENOMIC DNA]</scope>
    <source>
        <strain evidence="2 3">Hh34</strain>
    </source>
</reference>
<dbReference type="Proteomes" id="UP000297963">
    <property type="component" value="Unassembled WGS sequence"/>
</dbReference>
<comment type="caution">
    <text evidence="2">The sequence shown here is derived from an EMBL/GenBank/DDBJ whole genome shotgun (WGS) entry which is preliminary data.</text>
</comment>
<keyword evidence="1" id="KW-0223">Dioxygenase</keyword>
<protein>
    <recommendedName>
        <fullName evidence="1">Probable beta-carotene 15,15'-dioxygenase</fullName>
        <ecNumber evidence="1">1.13.11.63</ecNumber>
    </recommendedName>
</protein>
<feature type="binding site" evidence="1">
    <location>
        <position position="105"/>
    </location>
    <ligand>
        <name>Fe cation</name>
        <dbReference type="ChEBI" id="CHEBI:24875"/>
    </ligand>
</feature>
<keyword evidence="1" id="KW-1133">Transmembrane helix</keyword>
<comment type="function">
    <text evidence="1">Catalyzes the cleavage of beta-carotene at its central double bond (15,15') to yield two molecules of all-trans-retinal.</text>
</comment>
<dbReference type="GO" id="GO:0005506">
    <property type="term" value="F:iron ion binding"/>
    <property type="evidence" value="ECO:0007669"/>
    <property type="project" value="UniProtKB-UniRule"/>
</dbReference>
<organism evidence="2 3">
    <name type="scientific">Cryobacterium levicorallinum</name>
    <dbReference type="NCBI Taxonomy" id="995038"/>
    <lineage>
        <taxon>Bacteria</taxon>
        <taxon>Bacillati</taxon>
        <taxon>Actinomycetota</taxon>
        <taxon>Actinomycetes</taxon>
        <taxon>Micrococcales</taxon>
        <taxon>Microbacteriaceae</taxon>
        <taxon>Cryobacterium</taxon>
    </lineage>
</organism>
<dbReference type="GO" id="GO:0005886">
    <property type="term" value="C:plasma membrane"/>
    <property type="evidence" value="ECO:0007669"/>
    <property type="project" value="UniProtKB-SubCell"/>
</dbReference>
<dbReference type="AlphaFoldDB" id="A0A4R8VEV8"/>
<feature type="transmembrane region" description="Helical" evidence="1">
    <location>
        <begin position="172"/>
        <end position="191"/>
    </location>
</feature>
<keyword evidence="1" id="KW-0812">Transmembrane</keyword>
<comment type="cofactor">
    <cofactor evidence="1">
        <name>Fe(2+)</name>
        <dbReference type="ChEBI" id="CHEBI:29033"/>
    </cofactor>
</comment>
<dbReference type="Pfam" id="PF15461">
    <property type="entry name" value="BCD"/>
    <property type="match status" value="1"/>
</dbReference>
<feature type="transmembrane region" description="Helical" evidence="1">
    <location>
        <begin position="132"/>
        <end position="160"/>
    </location>
</feature>
<evidence type="ECO:0000313" key="3">
    <source>
        <dbReference type="Proteomes" id="UP000297963"/>
    </source>
</evidence>
<feature type="binding site" evidence="1">
    <location>
        <position position="266"/>
    </location>
    <ligand>
        <name>Fe cation</name>
        <dbReference type="ChEBI" id="CHEBI:24875"/>
    </ligand>
</feature>
<evidence type="ECO:0000313" key="2">
    <source>
        <dbReference type="EMBL" id="TFB82056.1"/>
    </source>
</evidence>
<feature type="transmembrane region" description="Helical" evidence="1">
    <location>
        <begin position="91"/>
        <end position="112"/>
    </location>
</feature>
<keyword evidence="1" id="KW-0479">Metal-binding</keyword>
<dbReference type="GO" id="GO:0003834">
    <property type="term" value="F:beta-carotene 15,15'-dioxygenase activity"/>
    <property type="evidence" value="ECO:0007669"/>
    <property type="project" value="UniProtKB-EC"/>
</dbReference>
<keyword evidence="1" id="KW-1003">Cell membrane</keyword>
<feature type="transmembrane region" description="Helical" evidence="1">
    <location>
        <begin position="284"/>
        <end position="305"/>
    </location>
</feature>
<dbReference type="HAMAP" id="MF_02093">
    <property type="entry name" value="Beta_carotene_diox"/>
    <property type="match status" value="1"/>
</dbReference>
<comment type="subcellular location">
    <subcellularLocation>
        <location evidence="1">Cell membrane</location>
        <topology evidence="1">Multi-pass membrane protein</topology>
    </subcellularLocation>
</comment>